<protein>
    <submittedName>
        <fullName evidence="1">Uncharacterized protein</fullName>
    </submittedName>
</protein>
<sequence>MKSRLCILGVVFTVKYIDQPPTPLLWLGHVHIHKSQYREIPRLIVALSTGILELQELYSRPDFELASETQFSLTPPRALKLRFTSATEDARTQTLTVTRRPSSPTPRTIRGLPSGLQECTTRKATPPLTARNLAFPLRSCDRSISSGLTMVVVNYVNREQLFHKYPYETPGGALNKAPKALKDLHASDFEHRHYRSAQYSTRGLRLVRAGRRRGVPDGHQSCRY</sequence>
<proteinExistence type="predicted"/>
<accession>A0ACB6Z274</accession>
<evidence type="ECO:0000313" key="1">
    <source>
        <dbReference type="EMBL" id="KAF9643835.1"/>
    </source>
</evidence>
<organism evidence="1 2">
    <name type="scientific">Thelephora ganbajun</name>
    <name type="common">Ganba fungus</name>
    <dbReference type="NCBI Taxonomy" id="370292"/>
    <lineage>
        <taxon>Eukaryota</taxon>
        <taxon>Fungi</taxon>
        <taxon>Dikarya</taxon>
        <taxon>Basidiomycota</taxon>
        <taxon>Agaricomycotina</taxon>
        <taxon>Agaricomycetes</taxon>
        <taxon>Thelephorales</taxon>
        <taxon>Thelephoraceae</taxon>
        <taxon>Thelephora</taxon>
    </lineage>
</organism>
<name>A0ACB6Z274_THEGA</name>
<gene>
    <name evidence="1" type="ORF">BDM02DRAFT_1315668</name>
</gene>
<keyword evidence="2" id="KW-1185">Reference proteome</keyword>
<reference evidence="1" key="1">
    <citation type="submission" date="2019-10" db="EMBL/GenBank/DDBJ databases">
        <authorList>
            <consortium name="DOE Joint Genome Institute"/>
            <person name="Kuo A."/>
            <person name="Miyauchi S."/>
            <person name="Kiss E."/>
            <person name="Drula E."/>
            <person name="Kohler A."/>
            <person name="Sanchez-Garcia M."/>
            <person name="Andreopoulos B."/>
            <person name="Barry K.W."/>
            <person name="Bonito G."/>
            <person name="Buee M."/>
            <person name="Carver A."/>
            <person name="Chen C."/>
            <person name="Cichocki N."/>
            <person name="Clum A."/>
            <person name="Culley D."/>
            <person name="Crous P.W."/>
            <person name="Fauchery L."/>
            <person name="Girlanda M."/>
            <person name="Hayes R."/>
            <person name="Keri Z."/>
            <person name="Labutti K."/>
            <person name="Lipzen A."/>
            <person name="Lombard V."/>
            <person name="Magnuson J."/>
            <person name="Maillard F."/>
            <person name="Morin E."/>
            <person name="Murat C."/>
            <person name="Nolan M."/>
            <person name="Ohm R."/>
            <person name="Pangilinan J."/>
            <person name="Pereira M."/>
            <person name="Perotto S."/>
            <person name="Peter M."/>
            <person name="Riley R."/>
            <person name="Sitrit Y."/>
            <person name="Stielow B."/>
            <person name="Szollosi G."/>
            <person name="Zifcakova L."/>
            <person name="Stursova M."/>
            <person name="Spatafora J.W."/>
            <person name="Tedersoo L."/>
            <person name="Vaario L.-M."/>
            <person name="Yamada A."/>
            <person name="Yan M."/>
            <person name="Wang P."/>
            <person name="Xu J."/>
            <person name="Bruns T."/>
            <person name="Baldrian P."/>
            <person name="Vilgalys R."/>
            <person name="Henrissat B."/>
            <person name="Grigoriev I.V."/>
            <person name="Hibbett D."/>
            <person name="Nagy L.G."/>
            <person name="Martin F.M."/>
        </authorList>
    </citation>
    <scope>NUCLEOTIDE SEQUENCE</scope>
    <source>
        <strain evidence="1">P2</strain>
    </source>
</reference>
<reference evidence="1" key="2">
    <citation type="journal article" date="2020" name="Nat. Commun.">
        <title>Large-scale genome sequencing of mycorrhizal fungi provides insights into the early evolution of symbiotic traits.</title>
        <authorList>
            <person name="Miyauchi S."/>
            <person name="Kiss E."/>
            <person name="Kuo A."/>
            <person name="Drula E."/>
            <person name="Kohler A."/>
            <person name="Sanchez-Garcia M."/>
            <person name="Morin E."/>
            <person name="Andreopoulos B."/>
            <person name="Barry K.W."/>
            <person name="Bonito G."/>
            <person name="Buee M."/>
            <person name="Carver A."/>
            <person name="Chen C."/>
            <person name="Cichocki N."/>
            <person name="Clum A."/>
            <person name="Culley D."/>
            <person name="Crous P.W."/>
            <person name="Fauchery L."/>
            <person name="Girlanda M."/>
            <person name="Hayes R.D."/>
            <person name="Keri Z."/>
            <person name="LaButti K."/>
            <person name="Lipzen A."/>
            <person name="Lombard V."/>
            <person name="Magnuson J."/>
            <person name="Maillard F."/>
            <person name="Murat C."/>
            <person name="Nolan M."/>
            <person name="Ohm R.A."/>
            <person name="Pangilinan J."/>
            <person name="Pereira M.F."/>
            <person name="Perotto S."/>
            <person name="Peter M."/>
            <person name="Pfister S."/>
            <person name="Riley R."/>
            <person name="Sitrit Y."/>
            <person name="Stielow J.B."/>
            <person name="Szollosi G."/>
            <person name="Zifcakova L."/>
            <person name="Stursova M."/>
            <person name="Spatafora J.W."/>
            <person name="Tedersoo L."/>
            <person name="Vaario L.M."/>
            <person name="Yamada A."/>
            <person name="Yan M."/>
            <person name="Wang P."/>
            <person name="Xu J."/>
            <person name="Bruns T."/>
            <person name="Baldrian P."/>
            <person name="Vilgalys R."/>
            <person name="Dunand C."/>
            <person name="Henrissat B."/>
            <person name="Grigoriev I.V."/>
            <person name="Hibbett D."/>
            <person name="Nagy L.G."/>
            <person name="Martin F.M."/>
        </authorList>
    </citation>
    <scope>NUCLEOTIDE SEQUENCE</scope>
    <source>
        <strain evidence="1">P2</strain>
    </source>
</reference>
<dbReference type="EMBL" id="MU118182">
    <property type="protein sequence ID" value="KAF9643835.1"/>
    <property type="molecule type" value="Genomic_DNA"/>
</dbReference>
<dbReference type="Proteomes" id="UP000886501">
    <property type="component" value="Unassembled WGS sequence"/>
</dbReference>
<evidence type="ECO:0000313" key="2">
    <source>
        <dbReference type="Proteomes" id="UP000886501"/>
    </source>
</evidence>
<comment type="caution">
    <text evidence="1">The sequence shown here is derived from an EMBL/GenBank/DDBJ whole genome shotgun (WGS) entry which is preliminary data.</text>
</comment>